<keyword evidence="2" id="KW-1185">Reference proteome</keyword>
<dbReference type="PANTHER" id="PTHR37540:SF5">
    <property type="entry name" value="TRANSCRIPTION FACTOR DOMAIN-CONTAINING PROTEIN"/>
    <property type="match status" value="1"/>
</dbReference>
<evidence type="ECO:0000313" key="1">
    <source>
        <dbReference type="EMBL" id="RSM10755.1"/>
    </source>
</evidence>
<name>A0A428U8Z9_9HYPO</name>
<dbReference type="AlphaFoldDB" id="A0A428U8Z9"/>
<gene>
    <name evidence="1" type="ORF">CEP52_003388</name>
</gene>
<dbReference type="Proteomes" id="UP000287144">
    <property type="component" value="Unassembled WGS sequence"/>
</dbReference>
<sequence length="271" mass="30378">MATLVIVEVCDGGFDAAEMHLKGVYNLFRLGGGYDSFKDQFILCKSINLADIQVATALGQGLVFPLMQTDQPQLLPTILEHPFDPPLHDSVTSGSHYCSWIFTQLRQLLLATQSSTISVDDQRTLLNIVDYSTLRHLYTGFTDTSYTGRRSRALVLAAQVFMYLTLRQVPPRSPLICRMCDRLRRMMEVDQPGGIWADHGEAMLWVAFIGLLGTEGKWFLHHFKSTVQALQKEIFSGNDGIVGIFSSFLWDEALCPQLLARLEDPGVFNEA</sequence>
<protein>
    <recommendedName>
        <fullName evidence="3">Acriflavine sensitivity control protein acr-2</fullName>
    </recommendedName>
</protein>
<dbReference type="STRING" id="1325735.A0A428U8Z9"/>
<evidence type="ECO:0008006" key="3">
    <source>
        <dbReference type="Google" id="ProtNLM"/>
    </source>
</evidence>
<reference evidence="1 2" key="1">
    <citation type="submission" date="2017-06" db="EMBL/GenBank/DDBJ databases">
        <title>Comparative genomic analysis of Ambrosia Fusariam Clade fungi.</title>
        <authorList>
            <person name="Stajich J.E."/>
            <person name="Carrillo J."/>
            <person name="Kijimoto T."/>
            <person name="Eskalen A."/>
            <person name="O'Donnell K."/>
            <person name="Kasson M."/>
        </authorList>
    </citation>
    <scope>NUCLEOTIDE SEQUENCE [LARGE SCALE GENOMIC DNA]</scope>
    <source>
        <strain evidence="1 2">NRRL62579</strain>
    </source>
</reference>
<evidence type="ECO:0000313" key="2">
    <source>
        <dbReference type="Proteomes" id="UP000287144"/>
    </source>
</evidence>
<dbReference type="EMBL" id="NKCK01000021">
    <property type="protein sequence ID" value="RSM10755.1"/>
    <property type="molecule type" value="Genomic_DNA"/>
</dbReference>
<dbReference type="PANTHER" id="PTHR37540">
    <property type="entry name" value="TRANSCRIPTION FACTOR (ACR-2), PUTATIVE-RELATED-RELATED"/>
    <property type="match status" value="1"/>
</dbReference>
<accession>A0A428U8Z9</accession>
<proteinExistence type="predicted"/>
<organism evidence="1 2">
    <name type="scientific">Fusarium oligoseptatum</name>
    <dbReference type="NCBI Taxonomy" id="2604345"/>
    <lineage>
        <taxon>Eukaryota</taxon>
        <taxon>Fungi</taxon>
        <taxon>Dikarya</taxon>
        <taxon>Ascomycota</taxon>
        <taxon>Pezizomycotina</taxon>
        <taxon>Sordariomycetes</taxon>
        <taxon>Hypocreomycetidae</taxon>
        <taxon>Hypocreales</taxon>
        <taxon>Nectriaceae</taxon>
        <taxon>Fusarium</taxon>
        <taxon>Fusarium solani species complex</taxon>
    </lineage>
</organism>
<comment type="caution">
    <text evidence="1">The sequence shown here is derived from an EMBL/GenBank/DDBJ whole genome shotgun (WGS) entry which is preliminary data.</text>
</comment>